<comment type="caution">
    <text evidence="2">The sequence shown here is derived from an EMBL/GenBank/DDBJ whole genome shotgun (WGS) entry which is preliminary data.</text>
</comment>
<organism evidence="2 3">
    <name type="scientific">Catellatospora citrea</name>
    <dbReference type="NCBI Taxonomy" id="53366"/>
    <lineage>
        <taxon>Bacteria</taxon>
        <taxon>Bacillati</taxon>
        <taxon>Actinomycetota</taxon>
        <taxon>Actinomycetes</taxon>
        <taxon>Micromonosporales</taxon>
        <taxon>Micromonosporaceae</taxon>
        <taxon>Catellatospora</taxon>
    </lineage>
</organism>
<dbReference type="CDD" id="cd00081">
    <property type="entry name" value="Hint"/>
    <property type="match status" value="1"/>
</dbReference>
<evidence type="ECO:0000313" key="3">
    <source>
        <dbReference type="Proteomes" id="UP000659904"/>
    </source>
</evidence>
<sequence>MRTSTSAIARTIATVVRGTKFCSFSAETPVLLGDGSSKPISEIQVGDEVLATDPATGESGPREVTQLWIHQDELIDLKIGENYLTTTEDHRFWNETDQEWQRAEALDVGDKLRTPDGKTATVYGLRPATRHIAAAYNLTVAELHTYYVIAGDTPVLVHNDDDVIYYRGIRPDSDDHPFYARDNDIPVDKKTGFVKEGLGLSLDTDPEWLRARGMDPVPFDMSTLPDNMRVIRQGQRDTHYVIAPKEGADIKPADYRAATEGMRTTTC</sequence>
<dbReference type="Proteomes" id="UP000659904">
    <property type="component" value="Unassembled WGS sequence"/>
</dbReference>
<name>A0A8J3P469_9ACTN</name>
<dbReference type="SUPFAM" id="SSF51294">
    <property type="entry name" value="Hedgehog/intein (Hint) domain"/>
    <property type="match status" value="1"/>
</dbReference>
<protein>
    <recommendedName>
        <fullName evidence="1">Hint domain-containing protein</fullName>
    </recommendedName>
</protein>
<feature type="domain" description="Hint" evidence="1">
    <location>
        <begin position="21"/>
        <end position="116"/>
    </location>
</feature>
<dbReference type="InterPro" id="IPR003587">
    <property type="entry name" value="Hint_dom_N"/>
</dbReference>
<dbReference type="EMBL" id="BONH01000032">
    <property type="protein sequence ID" value="GIG00836.1"/>
    <property type="molecule type" value="Genomic_DNA"/>
</dbReference>
<dbReference type="AlphaFoldDB" id="A0A8J3P469"/>
<evidence type="ECO:0000313" key="2">
    <source>
        <dbReference type="EMBL" id="GIG00836.1"/>
    </source>
</evidence>
<proteinExistence type="predicted"/>
<keyword evidence="3" id="KW-1185">Reference proteome</keyword>
<dbReference type="InterPro" id="IPR030934">
    <property type="entry name" value="Intein_C"/>
</dbReference>
<evidence type="ECO:0000259" key="1">
    <source>
        <dbReference type="SMART" id="SM00306"/>
    </source>
</evidence>
<gene>
    <name evidence="2" type="ORF">Cci01nite_59290</name>
</gene>
<dbReference type="InterPro" id="IPR036844">
    <property type="entry name" value="Hint_dom_sf"/>
</dbReference>
<dbReference type="NCBIfam" id="TIGR01443">
    <property type="entry name" value="intein_Cterm"/>
    <property type="match status" value="1"/>
</dbReference>
<accession>A0A8J3P469</accession>
<dbReference type="Pfam" id="PF07591">
    <property type="entry name" value="PT-HINT"/>
    <property type="match status" value="1"/>
</dbReference>
<dbReference type="SMART" id="SM00306">
    <property type="entry name" value="HintN"/>
    <property type="match status" value="1"/>
</dbReference>
<reference evidence="2 3" key="1">
    <citation type="submission" date="2021-01" db="EMBL/GenBank/DDBJ databases">
        <title>Whole genome shotgun sequence of Catellatospora citrea NBRC 14495.</title>
        <authorList>
            <person name="Komaki H."/>
            <person name="Tamura T."/>
        </authorList>
    </citation>
    <scope>NUCLEOTIDE SEQUENCE [LARGE SCALE GENOMIC DNA]</scope>
    <source>
        <strain evidence="2 3">NBRC 14495</strain>
    </source>
</reference>
<dbReference type="Gene3D" id="2.170.16.10">
    <property type="entry name" value="Hedgehog/Intein (Hint) domain"/>
    <property type="match status" value="1"/>
</dbReference>